<evidence type="ECO:0000313" key="3">
    <source>
        <dbReference type="EMBL" id="KAF8820405.1"/>
    </source>
</evidence>
<dbReference type="SUPFAM" id="SSF52954">
    <property type="entry name" value="Class II aaRS ABD-related"/>
    <property type="match status" value="1"/>
</dbReference>
<dbReference type="SUPFAM" id="SSF55681">
    <property type="entry name" value="Class II aaRS and biotin synthetases"/>
    <property type="match status" value="1"/>
</dbReference>
<proteinExistence type="predicted"/>
<dbReference type="Proteomes" id="UP000823046">
    <property type="component" value="Unassembled WGS sequence"/>
</dbReference>
<evidence type="ECO:0000259" key="2">
    <source>
        <dbReference type="Pfam" id="PF03129"/>
    </source>
</evidence>
<sequence>SIALWAVAENALKEALNKSKTPWVENIGDGAFYGPKIDVCLWDALKRSHQCGTIQLDFQLPSRFNLMYRDHEAGVVRDEKREETEEMIPSHNSPTYADPSILPPGMQRPVIIHRAILGSVERMCAVLIEHTAGKFPFWMSPRQAIVLPINARNIEYGVWMKDTLHNFVKSICFYEYLSTYGYDVSIDDSNNTINKKIRTAQVQQWNYLLVVGDKEETDLTVTVRNRDSPENQSIISVPELLKLFNGENQPNSENFNSFVPWKGKTSPTE</sequence>
<dbReference type="InterPro" id="IPR045864">
    <property type="entry name" value="aa-tRNA-synth_II/BPL/LPL"/>
</dbReference>
<dbReference type="InterPro" id="IPR036621">
    <property type="entry name" value="Anticodon-bd_dom_sf"/>
</dbReference>
<dbReference type="InterPro" id="IPR004154">
    <property type="entry name" value="Anticodon-bd"/>
</dbReference>
<keyword evidence="4" id="KW-1185">Reference proteome</keyword>
<feature type="non-terminal residue" evidence="3">
    <location>
        <position position="1"/>
    </location>
</feature>
<dbReference type="EMBL" id="JADAQX010000393">
    <property type="protein sequence ID" value="KAF8820405.1"/>
    <property type="molecule type" value="Genomic_DNA"/>
</dbReference>
<organism evidence="3 4">
    <name type="scientific">Cardiosporidium cionae</name>
    <dbReference type="NCBI Taxonomy" id="476202"/>
    <lineage>
        <taxon>Eukaryota</taxon>
        <taxon>Sar</taxon>
        <taxon>Alveolata</taxon>
        <taxon>Apicomplexa</taxon>
        <taxon>Aconoidasida</taxon>
        <taxon>Nephromycida</taxon>
        <taxon>Cardiosporidium</taxon>
    </lineage>
</organism>
<dbReference type="Gene3D" id="3.40.50.800">
    <property type="entry name" value="Anticodon-binding domain"/>
    <property type="match status" value="1"/>
</dbReference>
<comment type="caution">
    <text evidence="3">The sequence shown here is derived from an EMBL/GenBank/DDBJ whole genome shotgun (WGS) entry which is preliminary data.</text>
</comment>
<accession>A0ABQ7J9S9</accession>
<name>A0ABQ7J9S9_9APIC</name>
<feature type="domain" description="Anticodon-binding" evidence="2">
    <location>
        <begin position="143"/>
        <end position="242"/>
    </location>
</feature>
<keyword evidence="1" id="KW-0648">Protein biosynthesis</keyword>
<evidence type="ECO:0000256" key="1">
    <source>
        <dbReference type="ARBA" id="ARBA00022917"/>
    </source>
</evidence>
<dbReference type="Pfam" id="PF03129">
    <property type="entry name" value="HGTP_anticodon"/>
    <property type="match status" value="1"/>
</dbReference>
<gene>
    <name evidence="3" type="ORF">IE077_003207</name>
</gene>
<dbReference type="PANTHER" id="PTHR11451:SF46">
    <property type="entry name" value="THREONINE--TRNA LIGASE"/>
    <property type="match status" value="1"/>
</dbReference>
<dbReference type="PANTHER" id="PTHR11451">
    <property type="entry name" value="THREONINE-TRNA LIGASE"/>
    <property type="match status" value="1"/>
</dbReference>
<dbReference type="InterPro" id="IPR047246">
    <property type="entry name" value="ThrRS_anticodon"/>
</dbReference>
<dbReference type="Gene3D" id="3.30.930.10">
    <property type="entry name" value="Bira Bifunctional Protein, Domain 2"/>
    <property type="match status" value="1"/>
</dbReference>
<protein>
    <recommendedName>
        <fullName evidence="2">Anticodon-binding domain-containing protein</fullName>
    </recommendedName>
</protein>
<dbReference type="CDD" id="cd00860">
    <property type="entry name" value="ThrRS_anticodon"/>
    <property type="match status" value="1"/>
</dbReference>
<reference evidence="3 4" key="1">
    <citation type="journal article" date="2020" name="bioRxiv">
        <title>Metabolic contributions of an alphaproteobacterial endosymbiont in the apicomplexan Cardiosporidium cionae.</title>
        <authorList>
            <person name="Hunter E.S."/>
            <person name="Paight C.J."/>
            <person name="Lane C.E."/>
        </authorList>
    </citation>
    <scope>NUCLEOTIDE SEQUENCE [LARGE SCALE GENOMIC DNA]</scope>
    <source>
        <strain evidence="3">ESH_2018</strain>
    </source>
</reference>
<evidence type="ECO:0000313" key="4">
    <source>
        <dbReference type="Proteomes" id="UP000823046"/>
    </source>
</evidence>